<sequence length="147" mass="16565">MLGMGFYVFVGRLICKSLQATILWAGLMRSASFPSHRPSCLETGELIDMEHNIVYKAFSAGQAELIALEKALKGCNSIYMQCGRTWMAISLDKKWKGQADMLAAGLFEGWMEYPDVSNVSILNINPFWATFMGISDQRFKLRSFFSL</sequence>
<proteinExistence type="predicted"/>
<accession>A0A6J1C9J8</accession>
<dbReference type="GeneID" id="111009646"/>
<reference evidence="2" key="1">
    <citation type="submission" date="2025-08" db="UniProtKB">
        <authorList>
            <consortium name="RefSeq"/>
        </authorList>
    </citation>
    <scope>IDENTIFICATION</scope>
    <source>
        <strain evidence="2">OHB3-1</strain>
    </source>
</reference>
<evidence type="ECO:0000313" key="2">
    <source>
        <dbReference type="RefSeq" id="XP_022138480.1"/>
    </source>
</evidence>
<dbReference type="AlphaFoldDB" id="A0A6J1C9J8"/>
<dbReference type="Proteomes" id="UP000504603">
    <property type="component" value="Unplaced"/>
</dbReference>
<gene>
    <name evidence="2" type="primary">LOC111009646</name>
</gene>
<keyword evidence="1" id="KW-1185">Reference proteome</keyword>
<dbReference type="OrthoDB" id="18451at2759"/>
<dbReference type="RefSeq" id="XP_022138480.1">
    <property type="nucleotide sequence ID" value="XM_022282788.1"/>
</dbReference>
<organism evidence="1 2">
    <name type="scientific">Momordica charantia</name>
    <name type="common">Bitter gourd</name>
    <name type="synonym">Balsam pear</name>
    <dbReference type="NCBI Taxonomy" id="3673"/>
    <lineage>
        <taxon>Eukaryota</taxon>
        <taxon>Viridiplantae</taxon>
        <taxon>Streptophyta</taxon>
        <taxon>Embryophyta</taxon>
        <taxon>Tracheophyta</taxon>
        <taxon>Spermatophyta</taxon>
        <taxon>Magnoliopsida</taxon>
        <taxon>eudicotyledons</taxon>
        <taxon>Gunneridae</taxon>
        <taxon>Pentapetalae</taxon>
        <taxon>rosids</taxon>
        <taxon>fabids</taxon>
        <taxon>Cucurbitales</taxon>
        <taxon>Cucurbitaceae</taxon>
        <taxon>Momordiceae</taxon>
        <taxon>Momordica</taxon>
    </lineage>
</organism>
<evidence type="ECO:0000313" key="1">
    <source>
        <dbReference type="Proteomes" id="UP000504603"/>
    </source>
</evidence>
<protein>
    <submittedName>
        <fullName evidence="2">Uncharacterized protein LOC111009646 isoform X1</fullName>
    </submittedName>
</protein>
<dbReference type="KEGG" id="mcha:111009646"/>
<name>A0A6J1C9J8_MOMCH</name>